<dbReference type="EMBL" id="JANCLT010000012">
    <property type="protein sequence ID" value="MCP8970556.1"/>
    <property type="molecule type" value="Genomic_DNA"/>
</dbReference>
<evidence type="ECO:0008006" key="4">
    <source>
        <dbReference type="Google" id="ProtNLM"/>
    </source>
</evidence>
<accession>A0AA42BRM8</accession>
<sequence length="63" mass="7757">MNTLKEQLKEWKRQTRMIEQEKRQKKRQKGKKKEQLTRRDIEDLMGIRTRGYERGRGGAIRQK</sequence>
<protein>
    <recommendedName>
        <fullName evidence="4">Phage protein</fullName>
    </recommendedName>
</protein>
<evidence type="ECO:0000313" key="3">
    <source>
        <dbReference type="Proteomes" id="UP001156102"/>
    </source>
</evidence>
<reference evidence="2" key="1">
    <citation type="submission" date="2022-07" db="EMBL/GenBank/DDBJ databases">
        <authorList>
            <person name="Li W.-J."/>
            <person name="Deng Q.-Q."/>
        </authorList>
    </citation>
    <scope>NUCLEOTIDE SEQUENCE</scope>
    <source>
        <strain evidence="2">SYSU M60031</strain>
    </source>
</reference>
<evidence type="ECO:0000256" key="1">
    <source>
        <dbReference type="SAM" id="MobiDB-lite"/>
    </source>
</evidence>
<name>A0AA42BRM8_9BACI</name>
<feature type="compositionally biased region" description="Basic residues" evidence="1">
    <location>
        <begin position="23"/>
        <end position="32"/>
    </location>
</feature>
<dbReference type="Proteomes" id="UP001156102">
    <property type="component" value="Unassembled WGS sequence"/>
</dbReference>
<proteinExistence type="predicted"/>
<feature type="compositionally biased region" description="Basic and acidic residues" evidence="1">
    <location>
        <begin position="1"/>
        <end position="22"/>
    </location>
</feature>
<keyword evidence="3" id="KW-1185">Reference proteome</keyword>
<dbReference type="RefSeq" id="WP_254760472.1">
    <property type="nucleotide sequence ID" value="NZ_JANCLT010000012.1"/>
</dbReference>
<organism evidence="2 3">
    <name type="scientific">Ectobacillus ponti</name>
    <dbReference type="NCBI Taxonomy" id="2961894"/>
    <lineage>
        <taxon>Bacteria</taxon>
        <taxon>Bacillati</taxon>
        <taxon>Bacillota</taxon>
        <taxon>Bacilli</taxon>
        <taxon>Bacillales</taxon>
        <taxon>Bacillaceae</taxon>
        <taxon>Ectobacillus</taxon>
    </lineage>
</organism>
<feature type="region of interest" description="Disordered" evidence="1">
    <location>
        <begin position="1"/>
        <end position="39"/>
    </location>
</feature>
<dbReference type="AlphaFoldDB" id="A0AA42BRM8"/>
<evidence type="ECO:0000313" key="2">
    <source>
        <dbReference type="EMBL" id="MCP8970556.1"/>
    </source>
</evidence>
<gene>
    <name evidence="2" type="ORF">NK662_18725</name>
</gene>
<comment type="caution">
    <text evidence="2">The sequence shown here is derived from an EMBL/GenBank/DDBJ whole genome shotgun (WGS) entry which is preliminary data.</text>
</comment>